<evidence type="ECO:0000313" key="3">
    <source>
        <dbReference type="Proteomes" id="UP000597877"/>
    </source>
</evidence>
<evidence type="ECO:0000256" key="1">
    <source>
        <dbReference type="SAM" id="SignalP"/>
    </source>
</evidence>
<dbReference type="RefSeq" id="WP_158576894.1">
    <property type="nucleotide sequence ID" value="NZ_JACOOZ010000012.1"/>
</dbReference>
<comment type="caution">
    <text evidence="2">The sequence shown here is derived from an EMBL/GenBank/DDBJ whole genome shotgun (WGS) entry which is preliminary data.</text>
</comment>
<reference evidence="2 3" key="1">
    <citation type="submission" date="2020-08" db="EMBL/GenBank/DDBJ databases">
        <title>Genome public.</title>
        <authorList>
            <person name="Liu C."/>
            <person name="Sun Q."/>
        </authorList>
    </citation>
    <scope>NUCLEOTIDE SEQUENCE [LARGE SCALE GENOMIC DNA]</scope>
    <source>
        <strain evidence="2 3">BX4</strain>
    </source>
</reference>
<dbReference type="EMBL" id="JACOOZ010000012">
    <property type="protein sequence ID" value="MBC5668931.1"/>
    <property type="molecule type" value="Genomic_DNA"/>
</dbReference>
<accession>A0ABR7F5P5</accession>
<feature type="signal peptide" evidence="1">
    <location>
        <begin position="1"/>
        <end position="23"/>
    </location>
</feature>
<keyword evidence="1" id="KW-0732">Signal</keyword>
<evidence type="ECO:0008006" key="4">
    <source>
        <dbReference type="Google" id="ProtNLM"/>
    </source>
</evidence>
<protein>
    <recommendedName>
        <fullName evidence="4">Lipoprotein</fullName>
    </recommendedName>
</protein>
<feature type="chain" id="PRO_5046264673" description="Lipoprotein" evidence="1">
    <location>
        <begin position="24"/>
        <end position="45"/>
    </location>
</feature>
<sequence>MKKKIISFLMVMVICLTMPGCFDMAPGGGKVKAADIYYAKSLHNK</sequence>
<evidence type="ECO:0000313" key="2">
    <source>
        <dbReference type="EMBL" id="MBC5668931.1"/>
    </source>
</evidence>
<organism evidence="2 3">
    <name type="scientific">Eubacterium segne</name>
    <dbReference type="NCBI Taxonomy" id="2763045"/>
    <lineage>
        <taxon>Bacteria</taxon>
        <taxon>Bacillati</taxon>
        <taxon>Bacillota</taxon>
        <taxon>Clostridia</taxon>
        <taxon>Eubacteriales</taxon>
        <taxon>Eubacteriaceae</taxon>
        <taxon>Eubacterium</taxon>
    </lineage>
</organism>
<keyword evidence="3" id="KW-1185">Reference proteome</keyword>
<proteinExistence type="predicted"/>
<name>A0ABR7F5P5_9FIRM</name>
<gene>
    <name evidence="2" type="ORF">H8S00_13260</name>
</gene>
<dbReference type="Proteomes" id="UP000597877">
    <property type="component" value="Unassembled WGS sequence"/>
</dbReference>